<dbReference type="Pfam" id="PF13642">
    <property type="entry name" value="DUF4144"/>
    <property type="match status" value="1"/>
</dbReference>
<dbReference type="RefSeq" id="WP_147389911.1">
    <property type="nucleotide sequence ID" value="NZ_AQHF01000019.1"/>
</dbReference>
<dbReference type="EMBL" id="AQHF01000019">
    <property type="protein sequence ID" value="MBE0345115.1"/>
    <property type="molecule type" value="Genomic_DNA"/>
</dbReference>
<keyword evidence="2" id="KW-1185">Reference proteome</keyword>
<accession>A0A8I0MTR3</accession>
<dbReference type="InterPro" id="IPR025284">
    <property type="entry name" value="DUF4144"/>
</dbReference>
<name>A0A8I0MTR3_9GAMM</name>
<evidence type="ECO:0000313" key="1">
    <source>
        <dbReference type="EMBL" id="MBE0345115.1"/>
    </source>
</evidence>
<reference evidence="1 2" key="1">
    <citation type="submission" date="2015-06" db="EMBL/GenBank/DDBJ databases">
        <title>Genome sequence of Pseudoalteromonas peptidolytica.</title>
        <authorList>
            <person name="Xie B.-B."/>
            <person name="Rong J.-C."/>
            <person name="Qin Q.-L."/>
            <person name="Zhang Y.-Z."/>
        </authorList>
    </citation>
    <scope>NUCLEOTIDE SEQUENCE [LARGE SCALE GENOMIC DNA]</scope>
    <source>
        <strain evidence="1 2">F12-50-A1</strain>
    </source>
</reference>
<comment type="caution">
    <text evidence="1">The sequence shown here is derived from an EMBL/GenBank/DDBJ whole genome shotgun (WGS) entry which is preliminary data.</text>
</comment>
<protein>
    <submittedName>
        <fullName evidence="1">Uncharacterized protein</fullName>
    </submittedName>
</protein>
<dbReference type="Gene3D" id="1.10.8.650">
    <property type="entry name" value="Uncharacterised protein PF13642 yp_926445, C-terminal domain"/>
    <property type="match status" value="1"/>
</dbReference>
<sequence>MTIKNYPILLVLDQSIELIEDDKALSDSIHMLDDATKSNAVVIASNGSCTNLQGHVVDTIELPDLTILVQQYLIDEGQCCVSKIQLQSVQQAFALLK</sequence>
<dbReference type="AlphaFoldDB" id="A0A8I0MTR3"/>
<evidence type="ECO:0000313" key="2">
    <source>
        <dbReference type="Proteomes" id="UP000660708"/>
    </source>
</evidence>
<dbReference type="Proteomes" id="UP000660708">
    <property type="component" value="Unassembled WGS sequence"/>
</dbReference>
<gene>
    <name evidence="1" type="ORF">PPEP_a3469</name>
</gene>
<proteinExistence type="predicted"/>
<organism evidence="1 2">
    <name type="scientific">Pseudoalteromonas peptidolytica F12-50-A1</name>
    <dbReference type="NCBI Taxonomy" id="1315280"/>
    <lineage>
        <taxon>Bacteria</taxon>
        <taxon>Pseudomonadati</taxon>
        <taxon>Pseudomonadota</taxon>
        <taxon>Gammaproteobacteria</taxon>
        <taxon>Alteromonadales</taxon>
        <taxon>Pseudoalteromonadaceae</taxon>
        <taxon>Pseudoalteromonas</taxon>
    </lineage>
</organism>